<dbReference type="Pfam" id="PF02714">
    <property type="entry name" value="RSN1_7TM"/>
    <property type="match status" value="1"/>
</dbReference>
<feature type="transmembrane region" description="Helical" evidence="8">
    <location>
        <begin position="498"/>
        <end position="519"/>
    </location>
</feature>
<keyword evidence="13" id="KW-1185">Reference proteome</keyword>
<evidence type="ECO:0000256" key="2">
    <source>
        <dbReference type="ARBA" id="ARBA00007779"/>
    </source>
</evidence>
<feature type="transmembrane region" description="Helical" evidence="8">
    <location>
        <begin position="582"/>
        <end position="609"/>
    </location>
</feature>
<evidence type="ECO:0000259" key="10">
    <source>
        <dbReference type="Pfam" id="PF13967"/>
    </source>
</evidence>
<comment type="subcellular location">
    <subcellularLocation>
        <location evidence="1">Membrane</location>
        <topology evidence="1">Multi-pass membrane protein</topology>
    </subcellularLocation>
</comment>
<comment type="caution">
    <text evidence="12">The sequence shown here is derived from an EMBL/GenBank/DDBJ whole genome shotgun (WGS) entry which is preliminary data.</text>
</comment>
<keyword evidence="5 8" id="KW-1133">Transmembrane helix</keyword>
<dbReference type="RefSeq" id="XP_031023270.1">
    <property type="nucleotide sequence ID" value="XM_031170735.1"/>
</dbReference>
<dbReference type="GeneID" id="42006032"/>
<dbReference type="EMBL" id="QEAO01000036">
    <property type="protein sequence ID" value="TPX31974.1"/>
    <property type="molecule type" value="Genomic_DNA"/>
</dbReference>
<accession>A0A507C1M3</accession>
<feature type="region of interest" description="Disordered" evidence="7">
    <location>
        <begin position="771"/>
        <end position="809"/>
    </location>
</feature>
<evidence type="ECO:0000259" key="9">
    <source>
        <dbReference type="Pfam" id="PF02714"/>
    </source>
</evidence>
<evidence type="ECO:0000313" key="12">
    <source>
        <dbReference type="EMBL" id="TPX31974.1"/>
    </source>
</evidence>
<name>A0A507C1M3_9FUNG</name>
<keyword evidence="3" id="KW-0813">Transport</keyword>
<dbReference type="Pfam" id="PF14703">
    <property type="entry name" value="PHM7_cyt"/>
    <property type="match status" value="1"/>
</dbReference>
<feature type="transmembrane region" description="Helical" evidence="8">
    <location>
        <begin position="102"/>
        <end position="123"/>
    </location>
</feature>
<evidence type="ECO:0000259" key="11">
    <source>
        <dbReference type="Pfam" id="PF14703"/>
    </source>
</evidence>
<feature type="region of interest" description="Disordered" evidence="7">
    <location>
        <begin position="929"/>
        <end position="951"/>
    </location>
</feature>
<dbReference type="OrthoDB" id="1689567at2759"/>
<feature type="domain" description="CSC1/OSCA1-like cytosolic" evidence="11">
    <location>
        <begin position="219"/>
        <end position="423"/>
    </location>
</feature>
<evidence type="ECO:0000256" key="3">
    <source>
        <dbReference type="ARBA" id="ARBA00022448"/>
    </source>
</evidence>
<feature type="transmembrane region" description="Helical" evidence="8">
    <location>
        <begin position="436"/>
        <end position="456"/>
    </location>
</feature>
<dbReference type="InterPro" id="IPR027815">
    <property type="entry name" value="CSC1/OSCA1-like_cyt"/>
</dbReference>
<gene>
    <name evidence="12" type="ORF">SmJEL517_g04807</name>
</gene>
<dbReference type="Pfam" id="PF13967">
    <property type="entry name" value="RSN1_TM"/>
    <property type="match status" value="1"/>
</dbReference>
<feature type="transmembrane region" description="Helical" evidence="8">
    <location>
        <begin position="717"/>
        <end position="737"/>
    </location>
</feature>
<dbReference type="GO" id="GO:0005886">
    <property type="term" value="C:plasma membrane"/>
    <property type="evidence" value="ECO:0007669"/>
    <property type="project" value="TreeGrafter"/>
</dbReference>
<dbReference type="InterPro" id="IPR045122">
    <property type="entry name" value="Csc1-like"/>
</dbReference>
<proteinExistence type="inferred from homology"/>
<evidence type="ECO:0000256" key="1">
    <source>
        <dbReference type="ARBA" id="ARBA00004141"/>
    </source>
</evidence>
<evidence type="ECO:0000256" key="5">
    <source>
        <dbReference type="ARBA" id="ARBA00022989"/>
    </source>
</evidence>
<evidence type="ECO:0000256" key="4">
    <source>
        <dbReference type="ARBA" id="ARBA00022692"/>
    </source>
</evidence>
<feature type="domain" description="CSC1/OSCA1-like 7TM region" evidence="9">
    <location>
        <begin position="437"/>
        <end position="712"/>
    </location>
</feature>
<protein>
    <recommendedName>
        <fullName evidence="14">CSC1/OSCA1-like 7TM region domain-containing protein</fullName>
    </recommendedName>
</protein>
<organism evidence="12 13">
    <name type="scientific">Synchytrium microbalum</name>
    <dbReference type="NCBI Taxonomy" id="1806994"/>
    <lineage>
        <taxon>Eukaryota</taxon>
        <taxon>Fungi</taxon>
        <taxon>Fungi incertae sedis</taxon>
        <taxon>Chytridiomycota</taxon>
        <taxon>Chytridiomycota incertae sedis</taxon>
        <taxon>Chytridiomycetes</taxon>
        <taxon>Synchytriales</taxon>
        <taxon>Synchytriaceae</taxon>
        <taxon>Synchytrium</taxon>
    </lineage>
</organism>
<dbReference type="PANTHER" id="PTHR13018">
    <property type="entry name" value="PROBABLE MEMBRANE PROTEIN DUF221-RELATED"/>
    <property type="match status" value="1"/>
</dbReference>
<reference evidence="12 13" key="1">
    <citation type="journal article" date="2019" name="Sci. Rep.">
        <title>Comparative genomics of chytrid fungi reveal insights into the obligate biotrophic and pathogenic lifestyle of Synchytrium endobioticum.</title>
        <authorList>
            <person name="van de Vossenberg B.T.L.H."/>
            <person name="Warris S."/>
            <person name="Nguyen H.D.T."/>
            <person name="van Gent-Pelzer M.P.E."/>
            <person name="Joly D.L."/>
            <person name="van de Geest H.C."/>
            <person name="Bonants P.J.M."/>
            <person name="Smith D.S."/>
            <person name="Levesque C.A."/>
            <person name="van der Lee T.A.J."/>
        </authorList>
    </citation>
    <scope>NUCLEOTIDE SEQUENCE [LARGE SCALE GENOMIC DNA]</scope>
    <source>
        <strain evidence="12 13">JEL517</strain>
    </source>
</reference>
<sequence>MASPSPTQYFEVGDSSADGVWLWFGVAVGIAFAVVLGFELIRTRKFARRVLYTRCETDTQAAPDIPTGFFGWVGVVLSTDEKYIIENVGLDGTMLLRFLRMAFIVSAILTLTMVPILVPLSFYSDPQDISSNSTTVNSSTTQISFQPLVMAQFSISNVPNTSNVLFAFAVYCWIMTGLTCFLLYKQYQQYAILTCDALRDGGAPDAVYRLPRSEALRYRTILVQHVPKSLRSDEGLRAYFTSLHIGEVETAIMDRIAGAKLAKLATERRTLVRKLESAYMEWVIAVDSERWRRMGKRSKAVFHTRRDLIDLHTAPADWDESGIAPEVLERLRPRILDNKQFPPKYVDSIDHWTQKLVSATSQIRQQRLLVKYPETSICTSSGFVTFKTQRAAHIVSQVLVHGSENPFSLSVALAPSPPDVDWHSVSIPWYRQRVQYWIVQAAAFAMTFFFFIPSAAVSSLKDISTLAKLPGFADLAASLSQRPETLFLVQNSASSWTLRLYLIFVACITLIATLDLTSYEGLPSYSDQETSVLAKYFTHLMLNVLFVFTLTTAVFELITTIINSPVSILNNVAATLPTGSTFFINYTILGIIGLQFELIRFFTFFFHFIRKMIVRTPRQVHDLNLFTSYVDYGTVYPPFLLSFVIVLVYAIISPLILVVGTTYFAIAYVYMRNQVLFVFVKKYEANGRHWILAFNRCIFGLLTAQVTLVGMLSLKRAAAASSMCIPLIPLTIIFYVYCTRTFERRTTHIPLDMHHPPSAIAPSDAAHPPLDTLLDPQMELPPSPDIKSPKSRKKVEPGPKNLKSPEGLVKLNRGEAPAASDDAVYSHEQHKRDSRALSYVNPILSQSLPRPWLPRCVAGLAGKNHRPVMSSNSTPLASLNNLANLPTSDGAEAEVIVSPQTPAPLHDIELEIKDERVNNFQDEIQMSEFLGGSERPSEASLGGEVFNTGGRDSSIDELVIVQSGQ</sequence>
<evidence type="ECO:0000256" key="6">
    <source>
        <dbReference type="ARBA" id="ARBA00023136"/>
    </source>
</evidence>
<evidence type="ECO:0000313" key="13">
    <source>
        <dbReference type="Proteomes" id="UP000319731"/>
    </source>
</evidence>
<feature type="transmembrane region" description="Helical" evidence="8">
    <location>
        <begin position="540"/>
        <end position="562"/>
    </location>
</feature>
<keyword evidence="4 8" id="KW-0812">Transmembrane</keyword>
<feature type="transmembrane region" description="Helical" evidence="8">
    <location>
        <begin position="639"/>
        <end position="670"/>
    </location>
</feature>
<dbReference type="InterPro" id="IPR032880">
    <property type="entry name" value="CSC1/OSCA1-like_N"/>
</dbReference>
<evidence type="ECO:0000256" key="7">
    <source>
        <dbReference type="SAM" id="MobiDB-lite"/>
    </source>
</evidence>
<feature type="transmembrane region" description="Helical" evidence="8">
    <location>
        <begin position="20"/>
        <end position="41"/>
    </location>
</feature>
<keyword evidence="6 8" id="KW-0472">Membrane</keyword>
<dbReference type="PANTHER" id="PTHR13018:SF139">
    <property type="entry name" value="PHOSPHATE METABOLISM PROTEIN 7"/>
    <property type="match status" value="1"/>
</dbReference>
<feature type="transmembrane region" description="Helical" evidence="8">
    <location>
        <begin position="164"/>
        <end position="184"/>
    </location>
</feature>
<feature type="domain" description="CSC1/OSCA1-like N-terminal transmembrane" evidence="10">
    <location>
        <begin position="24"/>
        <end position="185"/>
    </location>
</feature>
<dbReference type="Proteomes" id="UP000319731">
    <property type="component" value="Unassembled WGS sequence"/>
</dbReference>
<evidence type="ECO:0000256" key="8">
    <source>
        <dbReference type="SAM" id="Phobius"/>
    </source>
</evidence>
<feature type="transmembrane region" description="Helical" evidence="8">
    <location>
        <begin position="690"/>
        <end position="710"/>
    </location>
</feature>
<evidence type="ECO:0008006" key="14">
    <source>
        <dbReference type="Google" id="ProtNLM"/>
    </source>
</evidence>
<comment type="similarity">
    <text evidence="2">Belongs to the CSC1 (TC 1.A.17) family.</text>
</comment>
<dbReference type="AlphaFoldDB" id="A0A507C1M3"/>
<dbReference type="InterPro" id="IPR003864">
    <property type="entry name" value="CSC1/OSCA1-like_7TM"/>
</dbReference>
<dbReference type="GO" id="GO:0005227">
    <property type="term" value="F:calcium-activated cation channel activity"/>
    <property type="evidence" value="ECO:0007669"/>
    <property type="project" value="InterPro"/>
</dbReference>